<keyword evidence="2" id="KW-1185">Reference proteome</keyword>
<sequence>MLRLLNAMDETTISQRGTDPEAEHAIRTIKPGGGLSSASHRLARCCGKPTGLAVNAHFHQLMRLNSEQRNRKNYSIDIKRVAEFSSSGPKIQMYENVHTIK</sequence>
<evidence type="ECO:0000313" key="1">
    <source>
        <dbReference type="EMBL" id="MFC4490764.1"/>
    </source>
</evidence>
<evidence type="ECO:0000313" key="2">
    <source>
        <dbReference type="Proteomes" id="UP001595999"/>
    </source>
</evidence>
<dbReference type="EMBL" id="JBHSEK010000008">
    <property type="protein sequence ID" value="MFC4490764.1"/>
    <property type="molecule type" value="Genomic_DNA"/>
</dbReference>
<reference evidence="2" key="1">
    <citation type="journal article" date="2019" name="Int. J. Syst. Evol. Microbiol.">
        <title>The Global Catalogue of Microorganisms (GCM) 10K type strain sequencing project: providing services to taxonomists for standard genome sequencing and annotation.</title>
        <authorList>
            <consortium name="The Broad Institute Genomics Platform"/>
            <consortium name="The Broad Institute Genome Sequencing Center for Infectious Disease"/>
            <person name="Wu L."/>
            <person name="Ma J."/>
        </authorList>
    </citation>
    <scope>NUCLEOTIDE SEQUENCE [LARGE SCALE GENOMIC DNA]</scope>
    <source>
        <strain evidence="2">CGMCC 4.7608</strain>
    </source>
</reference>
<comment type="caution">
    <text evidence="1">The sequence shown here is derived from an EMBL/GenBank/DDBJ whole genome shotgun (WGS) entry which is preliminary data.</text>
</comment>
<gene>
    <name evidence="1" type="ORF">ACFO0R_14190</name>
</gene>
<dbReference type="RefSeq" id="WP_231461206.1">
    <property type="nucleotide sequence ID" value="NZ_JAJOHW010000024.1"/>
</dbReference>
<name>A0ABV8ZVR0_9NEIS</name>
<dbReference type="Proteomes" id="UP001595999">
    <property type="component" value="Unassembled WGS sequence"/>
</dbReference>
<organism evidence="1 2">
    <name type="scientific">Chromobacterium aquaticum</name>
    <dbReference type="NCBI Taxonomy" id="467180"/>
    <lineage>
        <taxon>Bacteria</taxon>
        <taxon>Pseudomonadati</taxon>
        <taxon>Pseudomonadota</taxon>
        <taxon>Betaproteobacteria</taxon>
        <taxon>Neisseriales</taxon>
        <taxon>Chromobacteriaceae</taxon>
        <taxon>Chromobacterium</taxon>
    </lineage>
</organism>
<proteinExistence type="predicted"/>
<accession>A0ABV8ZVR0</accession>
<protein>
    <submittedName>
        <fullName evidence="1">Uncharacterized protein</fullName>
    </submittedName>
</protein>